<name>A0A448Z024_9STRA</name>
<dbReference type="OrthoDB" id="52666at2759"/>
<accession>A0A448Z024</accession>
<evidence type="ECO:0000313" key="1">
    <source>
        <dbReference type="EMBL" id="VEU35423.1"/>
    </source>
</evidence>
<protein>
    <submittedName>
        <fullName evidence="1">Uncharacterized protein</fullName>
    </submittedName>
</protein>
<proteinExistence type="predicted"/>
<keyword evidence="2" id="KW-1185">Reference proteome</keyword>
<reference evidence="1 2" key="1">
    <citation type="submission" date="2019-01" db="EMBL/GenBank/DDBJ databases">
        <authorList>
            <person name="Ferrante I. M."/>
        </authorList>
    </citation>
    <scope>NUCLEOTIDE SEQUENCE [LARGE SCALE GENOMIC DNA]</scope>
    <source>
        <strain evidence="1 2">B856</strain>
    </source>
</reference>
<dbReference type="AlphaFoldDB" id="A0A448Z024"/>
<dbReference type="EMBL" id="CAACVS010000059">
    <property type="protein sequence ID" value="VEU35423.1"/>
    <property type="molecule type" value="Genomic_DNA"/>
</dbReference>
<dbReference type="Proteomes" id="UP000291116">
    <property type="component" value="Unassembled WGS sequence"/>
</dbReference>
<evidence type="ECO:0000313" key="2">
    <source>
        <dbReference type="Proteomes" id="UP000291116"/>
    </source>
</evidence>
<organism evidence="1 2">
    <name type="scientific">Pseudo-nitzschia multistriata</name>
    <dbReference type="NCBI Taxonomy" id="183589"/>
    <lineage>
        <taxon>Eukaryota</taxon>
        <taxon>Sar</taxon>
        <taxon>Stramenopiles</taxon>
        <taxon>Ochrophyta</taxon>
        <taxon>Bacillariophyta</taxon>
        <taxon>Bacillariophyceae</taxon>
        <taxon>Bacillariophycidae</taxon>
        <taxon>Bacillariales</taxon>
        <taxon>Bacillariaceae</taxon>
        <taxon>Pseudo-nitzschia</taxon>
    </lineage>
</organism>
<gene>
    <name evidence="1" type="ORF">PSNMU_V1.4_AUG-EV-PASAV3_0021960</name>
</gene>
<sequence>MHSAKMSSNRPTMQQRQQNPWILALVVVAATFALGGNTVSGFSSSSLLAPSTPSSTVSTLVLHATEEDSVDGFLTTRREAMSQAASSMLAAATANSLGFFSPDSALAADGPITQVEIFSKLARIPTFCLVNGPGAGKDLEGVPFDIYNKDTASATGYFFLSYETAEEALKAASGLDSARGDGNIWMTAKIMVVPLSVALQLSLTKRRRVAVNEEQGVNGILVDTVHQLIPSDSGNVDAQTLDTKRKKNPKKWETKGRVPLFSIPEGKSGKKKYYFETTELLADYKRNHASEDPTMAFVPEIELDEMGYFFRQALQSNDFGALKDFVDTIQPLPEAREAAIKILKEDAASKTPVAPYNFDKTFLVLAAK</sequence>